<dbReference type="InterPro" id="IPR011059">
    <property type="entry name" value="Metal-dep_hydrolase_composite"/>
</dbReference>
<evidence type="ECO:0000259" key="4">
    <source>
        <dbReference type="Pfam" id="PF01979"/>
    </source>
</evidence>
<dbReference type="InterPro" id="IPR002195">
    <property type="entry name" value="Dihydroorotase_CS"/>
</dbReference>
<keyword evidence="3" id="KW-0378">Hydrolase</keyword>
<feature type="domain" description="Amidohydrolase-related" evidence="4">
    <location>
        <begin position="49"/>
        <end position="421"/>
    </location>
</feature>
<gene>
    <name evidence="5" type="ORF">J4203_06765</name>
</gene>
<name>A0A8T4LJZ2_9ARCH</name>
<dbReference type="EMBL" id="JAGVWE010000005">
    <property type="protein sequence ID" value="MBS3063535.1"/>
    <property type="molecule type" value="Genomic_DNA"/>
</dbReference>
<dbReference type="GO" id="GO:0005737">
    <property type="term" value="C:cytoplasm"/>
    <property type="evidence" value="ECO:0007669"/>
    <property type="project" value="TreeGrafter"/>
</dbReference>
<dbReference type="GO" id="GO:0006145">
    <property type="term" value="P:purine nucleobase catabolic process"/>
    <property type="evidence" value="ECO:0007669"/>
    <property type="project" value="TreeGrafter"/>
</dbReference>
<evidence type="ECO:0000256" key="1">
    <source>
        <dbReference type="ARBA" id="ARBA00001947"/>
    </source>
</evidence>
<dbReference type="Gene3D" id="3.20.20.140">
    <property type="entry name" value="Metal-dependent hydrolases"/>
    <property type="match status" value="1"/>
</dbReference>
<evidence type="ECO:0000313" key="5">
    <source>
        <dbReference type="EMBL" id="MBS3063535.1"/>
    </source>
</evidence>
<dbReference type="PANTHER" id="PTHR43668">
    <property type="entry name" value="ALLANTOINASE"/>
    <property type="match status" value="1"/>
</dbReference>
<proteinExistence type="predicted"/>
<dbReference type="InterPro" id="IPR032466">
    <property type="entry name" value="Metal_Hydrolase"/>
</dbReference>
<reference evidence="5" key="2">
    <citation type="submission" date="2021-05" db="EMBL/GenBank/DDBJ databases">
        <title>Protein family content uncovers lineage relationships and bacterial pathway maintenance mechanisms in DPANN archaea.</title>
        <authorList>
            <person name="Castelle C.J."/>
            <person name="Meheust R."/>
            <person name="Jaffe A.L."/>
            <person name="Seitz K."/>
            <person name="Gong X."/>
            <person name="Baker B.J."/>
            <person name="Banfield J.F."/>
        </authorList>
    </citation>
    <scope>NUCLEOTIDE SEQUENCE</scope>
    <source>
        <strain evidence="5">RIFCSPLOWO2_01_FULL_58_19</strain>
    </source>
</reference>
<dbReference type="PROSITE" id="PS00483">
    <property type="entry name" value="DIHYDROOROTASE_2"/>
    <property type="match status" value="1"/>
</dbReference>
<dbReference type="AlphaFoldDB" id="A0A8T4LJZ2"/>
<sequence>MECEVVLKGGRVFTGKKFEAVNVGVSKGRITAVGKGVRGKKSIDCRGRWVLPAALDVHVHARDFKEAAKETWRSASSAAAHGGVGCFFDMPNNQGFAMNSLARLRQKESRALRDSLVDFGLYAALDEASVENARALAKDCVGFKLYMAESTNARGAKGQEFLERAFQAVAKTGKILVVHAEDPETIERFARHAGKRTDPYAHYDARPNLSEAVAVHKALSLAERFGTRLHVTHVSTHEALPLIALAKKKKVDVSADCSFTHLTFSLSDHERHAHCIKVNPPVRTEADREALWIALRKGVIDFIASDHAPHPKKEKLGPKGKNVPSGLPWLDFFLPRLLALAKKRKVPVEEALAWVTEKPAKRFKVKDKGRIARGFDADLVVFDPRAGSRVTAKAMHSKSKWHPLEGEKLPGKVETTLIRGCVVFDKGKPLRRGFKARRVALDG</sequence>
<comment type="cofactor">
    <cofactor evidence="1">
        <name>Zn(2+)</name>
        <dbReference type="ChEBI" id="CHEBI:29105"/>
    </cofactor>
</comment>
<dbReference type="Proteomes" id="UP000678237">
    <property type="component" value="Unassembled WGS sequence"/>
</dbReference>
<dbReference type="Pfam" id="PF01979">
    <property type="entry name" value="Amidohydro_1"/>
    <property type="match status" value="1"/>
</dbReference>
<dbReference type="SUPFAM" id="SSF51338">
    <property type="entry name" value="Composite domain of metallo-dependent hydrolases"/>
    <property type="match status" value="1"/>
</dbReference>
<reference evidence="5" key="1">
    <citation type="submission" date="2021-03" db="EMBL/GenBank/DDBJ databases">
        <authorList>
            <person name="Jaffe A."/>
        </authorList>
    </citation>
    <scope>NUCLEOTIDE SEQUENCE</scope>
    <source>
        <strain evidence="5">RIFCSPLOWO2_01_FULL_58_19</strain>
    </source>
</reference>
<organism evidence="5 6">
    <name type="scientific">Candidatus Iainarchaeum sp</name>
    <dbReference type="NCBI Taxonomy" id="3101447"/>
    <lineage>
        <taxon>Archaea</taxon>
        <taxon>Candidatus Iainarchaeota</taxon>
        <taxon>Candidatus Iainarchaeia</taxon>
        <taxon>Candidatus Iainarchaeales</taxon>
        <taxon>Candidatus Iainarchaeaceae</taxon>
        <taxon>Candidatus Iainarchaeum</taxon>
    </lineage>
</organism>
<accession>A0A8T4LJZ2</accession>
<evidence type="ECO:0000313" key="6">
    <source>
        <dbReference type="Proteomes" id="UP000678237"/>
    </source>
</evidence>
<protein>
    <submittedName>
        <fullName evidence="5">Dihydroorotase family protein</fullName>
    </submittedName>
</protein>
<comment type="caution">
    <text evidence="5">The sequence shown here is derived from an EMBL/GenBank/DDBJ whole genome shotgun (WGS) entry which is preliminary data.</text>
</comment>
<dbReference type="InterPro" id="IPR006680">
    <property type="entry name" value="Amidohydro-rel"/>
</dbReference>
<dbReference type="NCBIfam" id="TIGR00857">
    <property type="entry name" value="pyrC_multi"/>
    <property type="match status" value="1"/>
</dbReference>
<evidence type="ECO:0000256" key="2">
    <source>
        <dbReference type="ARBA" id="ARBA00022723"/>
    </source>
</evidence>
<dbReference type="GO" id="GO:0004038">
    <property type="term" value="F:allantoinase activity"/>
    <property type="evidence" value="ECO:0007669"/>
    <property type="project" value="TreeGrafter"/>
</dbReference>
<dbReference type="SUPFAM" id="SSF51556">
    <property type="entry name" value="Metallo-dependent hydrolases"/>
    <property type="match status" value="1"/>
</dbReference>
<keyword evidence="2" id="KW-0479">Metal-binding</keyword>
<evidence type="ECO:0000256" key="3">
    <source>
        <dbReference type="ARBA" id="ARBA00022801"/>
    </source>
</evidence>
<dbReference type="GO" id="GO:0046872">
    <property type="term" value="F:metal ion binding"/>
    <property type="evidence" value="ECO:0007669"/>
    <property type="project" value="UniProtKB-KW"/>
</dbReference>
<dbReference type="InterPro" id="IPR050138">
    <property type="entry name" value="DHOase/Allantoinase_Hydrolase"/>
</dbReference>
<dbReference type="PANTHER" id="PTHR43668:SF2">
    <property type="entry name" value="ALLANTOINASE"/>
    <property type="match status" value="1"/>
</dbReference>